<feature type="transmembrane region" description="Helical" evidence="1">
    <location>
        <begin position="20"/>
        <end position="46"/>
    </location>
</feature>
<evidence type="ECO:0000313" key="2">
    <source>
        <dbReference type="EMBL" id="DAG03656.1"/>
    </source>
</evidence>
<proteinExistence type="predicted"/>
<accession>A0A8S5VAD4</accession>
<keyword evidence="1" id="KW-0812">Transmembrane</keyword>
<name>A0A8S5VAD4_9CAUD</name>
<evidence type="ECO:0000256" key="1">
    <source>
        <dbReference type="SAM" id="Phobius"/>
    </source>
</evidence>
<protein>
    <submittedName>
        <fullName evidence="2">Uncharacterized protein</fullName>
    </submittedName>
</protein>
<keyword evidence="1" id="KW-0472">Membrane</keyword>
<organism evidence="2">
    <name type="scientific">Siphoviridae sp. ct6HQ3</name>
    <dbReference type="NCBI Taxonomy" id="2825341"/>
    <lineage>
        <taxon>Viruses</taxon>
        <taxon>Duplodnaviria</taxon>
        <taxon>Heunggongvirae</taxon>
        <taxon>Uroviricota</taxon>
        <taxon>Caudoviricetes</taxon>
    </lineage>
</organism>
<sequence length="695" mass="77488">MSSICRLFISKTGCFAGRIIFITLATGLICILAAVLLLDGICFMAISTDDWGLSIYNDSGVDLCNYGLFVPRYIGRLKLHYPFNQGVHPSLLRVVAEDGRELTIGDGSKNLPFAAHLGAIEPIRFDRPTGAILSSGFYNSLNHGIRFLLPLYGGVGLLRNAKGLIPSVIHGWGGGYDAEKWEMAELMCHALKSGGDIQNAALLRKHTQGQLSDDEKRNFILRESKWRQNAVSGMPVTMSFRSKATVVHEHSGYSNVSLGAGYLMVEMTGGTELEIFFYETAGLPYQYLCRCSTVMQYDEFGLDMYNPSPPLLNYVMAKGDLAATAEAFGLPARPSDLITGQIERARWFFTSHINKNEPRDSVFNMIGTLTSGEDVSLRQKLTAYLEGSPDAELKYEQYNSSMKPLKLLGNVNPAMSAIQKIESGAGYKYVVTGGYLFNRVCQPVGIMGFESVDALLGQKIKPGMSAGVHSLWQAHGIRTPSPTPDEVFRWNLDNIPRYQPILNYKYSDYLKDAWDGDPRFGLTRWQSFNVGLLSAFNARMSENLAVSYRQYNKMLEISKVVRAGDIVFYSKANPVSETQYYQEHIQKAEDALAKELQTESLARSNAAGAWYEQMGNEWAQRQENEFKNAFALMNQLGNLLNYNTSRYGEAVFWGGCGYRHSDHSLEILIPQAANHGDMSREPAPENWVMCQSPDF</sequence>
<dbReference type="EMBL" id="BK016233">
    <property type="protein sequence ID" value="DAG03656.1"/>
    <property type="molecule type" value="Genomic_DNA"/>
</dbReference>
<reference evidence="2" key="1">
    <citation type="journal article" date="2021" name="Proc. Natl. Acad. Sci. U.S.A.">
        <title>A Catalog of Tens of Thousands of Viruses from Human Metagenomes Reveals Hidden Associations with Chronic Diseases.</title>
        <authorList>
            <person name="Tisza M.J."/>
            <person name="Buck C.B."/>
        </authorList>
    </citation>
    <scope>NUCLEOTIDE SEQUENCE</scope>
    <source>
        <strain evidence="2">Ct6HQ3</strain>
    </source>
</reference>
<keyword evidence="1" id="KW-1133">Transmembrane helix</keyword>